<organism evidence="1 2">
    <name type="scientific">Mangrovibacter phragmitis</name>
    <dbReference type="NCBI Taxonomy" id="1691903"/>
    <lineage>
        <taxon>Bacteria</taxon>
        <taxon>Pseudomonadati</taxon>
        <taxon>Pseudomonadota</taxon>
        <taxon>Gammaproteobacteria</taxon>
        <taxon>Enterobacterales</taxon>
        <taxon>Enterobacteriaceae</taxon>
        <taxon>Mangrovibacter</taxon>
    </lineage>
</organism>
<dbReference type="AlphaFoldDB" id="A0A1B7L0L7"/>
<accession>A0A1B7L0L7</accession>
<dbReference type="PANTHER" id="PTHR30528">
    <property type="entry name" value="CYTOPLASMIC PROTEIN"/>
    <property type="match status" value="1"/>
</dbReference>
<dbReference type="RefSeq" id="WP_064599989.1">
    <property type="nucleotide sequence ID" value="NZ_CP134782.1"/>
</dbReference>
<dbReference type="InterPro" id="IPR009351">
    <property type="entry name" value="AlkZ-like"/>
</dbReference>
<gene>
    <name evidence="1" type="ORF">A9B99_13185</name>
</gene>
<dbReference type="STRING" id="1691903.A9B99_13185"/>
<dbReference type="OrthoDB" id="9787207at2"/>
<dbReference type="Pfam" id="PF06224">
    <property type="entry name" value="AlkZ-like"/>
    <property type="match status" value="1"/>
</dbReference>
<reference evidence="2" key="1">
    <citation type="submission" date="2016-05" db="EMBL/GenBank/DDBJ databases">
        <authorList>
            <person name="Behera P."/>
            <person name="Vaishampayan P."/>
            <person name="Singh N."/>
            <person name="Raina V."/>
            <person name="Suar M."/>
            <person name="Pattnaik A."/>
            <person name="Rastogi G."/>
        </authorList>
    </citation>
    <scope>NUCLEOTIDE SEQUENCE [LARGE SCALE GENOMIC DNA]</scope>
    <source>
        <strain evidence="2">MP23</strain>
    </source>
</reference>
<name>A0A1B7L0L7_9ENTR</name>
<evidence type="ECO:0000313" key="2">
    <source>
        <dbReference type="Proteomes" id="UP000078225"/>
    </source>
</evidence>
<protein>
    <recommendedName>
        <fullName evidence="3">Winged helix-turn-helix domain-containing protein</fullName>
    </recommendedName>
</protein>
<proteinExistence type="predicted"/>
<comment type="caution">
    <text evidence="1">The sequence shown here is derived from an EMBL/GenBank/DDBJ whole genome shotgun (WGS) entry which is preliminary data.</text>
</comment>
<evidence type="ECO:0008006" key="3">
    <source>
        <dbReference type="Google" id="ProtNLM"/>
    </source>
</evidence>
<sequence>MSQVYLSRKAARHLHLAAQGLLKKPRKRAVPADILKTIRQMALLQIDTINIVARSPWIVLFSRLGSFPFPWLEESLSRGELIEYWAHEACFLPKEDFALVRHRMLNPHKMGWKYSAEWMATHEQEIAELLGWMAENGPVRAADFAHPRPGQSGWWEWKPHKRHLEGLFTAGKVMVSSRHNFQRVYDLTHRIMPGWDDAQQSLTQSEAESVMLSRSARCLGIFKPAWLADYYRLKNIQANTVIARWLDEQAVTQVEVEDLGTMWLDNSLLPLLPLAEQGTLNATHSTVLSPFDPVVWDRRRASQLFQFEYRLECYTPEPKRQYGYFVLPVLHRGQIVGRMDAKMHRKISVLEVMTLWLEEGVRSSQHLEQGIWQALVDFARWQGATQITLGQVPSALACLKTRNMQTN</sequence>
<dbReference type="EMBL" id="LYRP01000043">
    <property type="protein sequence ID" value="OAT75768.1"/>
    <property type="molecule type" value="Genomic_DNA"/>
</dbReference>
<keyword evidence="2" id="KW-1185">Reference proteome</keyword>
<dbReference type="PANTHER" id="PTHR30528:SF0">
    <property type="entry name" value="CYTOPLASMIC PROTEIN"/>
    <property type="match status" value="1"/>
</dbReference>
<dbReference type="Proteomes" id="UP000078225">
    <property type="component" value="Unassembled WGS sequence"/>
</dbReference>
<evidence type="ECO:0000313" key="1">
    <source>
        <dbReference type="EMBL" id="OAT75768.1"/>
    </source>
</evidence>